<protein>
    <recommendedName>
        <fullName evidence="3">Chemotaxis protein</fullName>
    </recommendedName>
</protein>
<gene>
    <name evidence="1" type="ORF">C7B77_05715</name>
</gene>
<reference evidence="1 2" key="1">
    <citation type="submission" date="2018-03" db="EMBL/GenBank/DDBJ databases">
        <title>The ancient ancestry and fast evolution of plastids.</title>
        <authorList>
            <person name="Moore K.R."/>
            <person name="Magnabosco C."/>
            <person name="Momper L."/>
            <person name="Gold D.A."/>
            <person name="Bosak T."/>
            <person name="Fournier G.P."/>
        </authorList>
    </citation>
    <scope>NUCLEOTIDE SEQUENCE [LARGE SCALE GENOMIC DNA]</scope>
    <source>
        <strain evidence="1 2">CCALA 037</strain>
    </source>
</reference>
<dbReference type="AlphaFoldDB" id="A0A2T1GKD2"/>
<comment type="caution">
    <text evidence="1">The sequence shown here is derived from an EMBL/GenBank/DDBJ whole genome shotgun (WGS) entry which is preliminary data.</text>
</comment>
<dbReference type="SUPFAM" id="SSF58104">
    <property type="entry name" value="Methyl-accepting chemotaxis protein (MCP) signaling domain"/>
    <property type="match status" value="1"/>
</dbReference>
<evidence type="ECO:0008006" key="3">
    <source>
        <dbReference type="Google" id="ProtNLM"/>
    </source>
</evidence>
<dbReference type="Proteomes" id="UP000238937">
    <property type="component" value="Unassembled WGS sequence"/>
</dbReference>
<evidence type="ECO:0000313" key="2">
    <source>
        <dbReference type="Proteomes" id="UP000238937"/>
    </source>
</evidence>
<evidence type="ECO:0000313" key="1">
    <source>
        <dbReference type="EMBL" id="PSB58174.1"/>
    </source>
</evidence>
<sequence>MSGLKELVQESSNTSEISGERVKKIIELINKSNQAARKNSIGASNLQEKIQTINTHIEMLEKQVSKIAKIATSAEQSVLANGMVTQKSSLTSTSNNRTNKTESIGTLLDNLQSSIAVMKMVTNDSMNLLNIEFNPSQEKIIADLDRVLATLDYLSLSNQQTFTISNQCMSAVKQVMMLMEGLNVGAQDTASSISQIALSARQLGENTAVLQTKI</sequence>
<organism evidence="1 2">
    <name type="scientific">Chamaesiphon polymorphus CCALA 037</name>
    <dbReference type="NCBI Taxonomy" id="2107692"/>
    <lineage>
        <taxon>Bacteria</taxon>
        <taxon>Bacillati</taxon>
        <taxon>Cyanobacteriota</taxon>
        <taxon>Cyanophyceae</taxon>
        <taxon>Gomontiellales</taxon>
        <taxon>Chamaesiphonaceae</taxon>
        <taxon>Chamaesiphon</taxon>
    </lineage>
</organism>
<dbReference type="EMBL" id="PVWO01000045">
    <property type="protein sequence ID" value="PSB58174.1"/>
    <property type="molecule type" value="Genomic_DNA"/>
</dbReference>
<dbReference type="RefSeq" id="WP_106301306.1">
    <property type="nucleotide sequence ID" value="NZ_PVWO01000045.1"/>
</dbReference>
<proteinExistence type="predicted"/>
<accession>A0A2T1GKD2</accession>
<name>A0A2T1GKD2_9CYAN</name>
<keyword evidence="2" id="KW-1185">Reference proteome</keyword>